<feature type="region of interest" description="Disordered" evidence="1">
    <location>
        <begin position="52"/>
        <end position="79"/>
    </location>
</feature>
<dbReference type="PANTHER" id="PTHR19446">
    <property type="entry name" value="REVERSE TRANSCRIPTASES"/>
    <property type="match status" value="1"/>
</dbReference>
<dbReference type="Proteomes" id="UP000887577">
    <property type="component" value="Unplaced"/>
</dbReference>
<reference evidence="3" key="1">
    <citation type="submission" date="2022-11" db="UniProtKB">
        <authorList>
            <consortium name="WormBaseParasite"/>
        </authorList>
    </citation>
    <scope>IDENTIFICATION</scope>
</reference>
<dbReference type="WBParaSite" id="PSU_v2.g7786.t1">
    <property type="protein sequence ID" value="PSU_v2.g7786.t1"/>
    <property type="gene ID" value="PSU_v2.g7786"/>
</dbReference>
<keyword evidence="2" id="KW-1185">Reference proteome</keyword>
<feature type="region of interest" description="Disordered" evidence="1">
    <location>
        <begin position="179"/>
        <end position="204"/>
    </location>
</feature>
<name>A0A914Z621_9BILA</name>
<evidence type="ECO:0000313" key="2">
    <source>
        <dbReference type="Proteomes" id="UP000887577"/>
    </source>
</evidence>
<proteinExistence type="predicted"/>
<organism evidence="2 3">
    <name type="scientific">Panagrolaimus superbus</name>
    <dbReference type="NCBI Taxonomy" id="310955"/>
    <lineage>
        <taxon>Eukaryota</taxon>
        <taxon>Metazoa</taxon>
        <taxon>Ecdysozoa</taxon>
        <taxon>Nematoda</taxon>
        <taxon>Chromadorea</taxon>
        <taxon>Rhabditida</taxon>
        <taxon>Tylenchina</taxon>
        <taxon>Panagrolaimomorpha</taxon>
        <taxon>Panagrolaimoidea</taxon>
        <taxon>Panagrolaimidae</taxon>
        <taxon>Panagrolaimus</taxon>
    </lineage>
</organism>
<protein>
    <submittedName>
        <fullName evidence="3">Reverse transcriptase domain-containing protein</fullName>
    </submittedName>
</protein>
<evidence type="ECO:0000313" key="3">
    <source>
        <dbReference type="WBParaSite" id="PSU_v2.g7786.t1"/>
    </source>
</evidence>
<accession>A0A914Z621</accession>
<evidence type="ECO:0000256" key="1">
    <source>
        <dbReference type="SAM" id="MobiDB-lite"/>
    </source>
</evidence>
<feature type="compositionally biased region" description="Low complexity" evidence="1">
    <location>
        <begin position="59"/>
        <end position="77"/>
    </location>
</feature>
<sequence>MPLIPIRRDPVSLVQEALRFNAPQSSQPLTQTPVMNLENYRLISITEDNEAPSFLPDISETSSSSSSATSTPSSKSSNEQFYDALQSPFANSFAQRIVLSVVDEEPDAWAEDFVDTVAQEEPPTINHQQINIDEALDDPLVVYDPTSQNFNLCTSIETFELLHDNLVLQLQELQETTKEAQINQRKEKYDNRQQRPAPPKKKIISSSQKGFFEGCLEHSFEIQTIIQHAKRNQKENQKSRADYQKIQSLYRINRKKAFNKIVQDAKTKSCEINEKTVIDHFKNVYAKSDRQPTPQPECVPKYPEIDENDKNPLGPAFTTSEVQAAIKKCTNSAPGPDSITYATIKKYDPTGAILGAVFNAVKRLKHIPQAWNTSSTILIFKKGDPSDIKNWRPIALSNTISKLYASTIAKRIQQWAIRNKIISSSQKGFFEGCLEHSFEIQTIIQHAKRNQKEVIIAWLLYNAFGNLPYSSLFQTLEMSGLATETINEI</sequence>
<feature type="compositionally biased region" description="Basic and acidic residues" evidence="1">
    <location>
        <begin position="184"/>
        <end position="193"/>
    </location>
</feature>
<dbReference type="AlphaFoldDB" id="A0A914Z621"/>